<dbReference type="Pfam" id="PF12588">
    <property type="entry name" value="PSDC"/>
    <property type="match status" value="1"/>
</dbReference>
<keyword evidence="7" id="KW-1185">Reference proteome</keyword>
<protein>
    <submittedName>
        <fullName evidence="6">Phosphatidylserine decarboxylase family protein</fullName>
    </submittedName>
</protein>
<evidence type="ECO:0000259" key="5">
    <source>
        <dbReference type="Pfam" id="PF12588"/>
    </source>
</evidence>
<dbReference type="GO" id="GO:0004609">
    <property type="term" value="F:phosphatidylserine decarboxylase activity"/>
    <property type="evidence" value="ECO:0007669"/>
    <property type="project" value="InterPro"/>
</dbReference>
<evidence type="ECO:0000256" key="2">
    <source>
        <dbReference type="ARBA" id="ARBA00023145"/>
    </source>
</evidence>
<accession>A0A411MG03</accession>
<feature type="domain" description="L-tryptophan decarboxylase PsiD-like" evidence="5">
    <location>
        <begin position="43"/>
        <end position="167"/>
    </location>
</feature>
<dbReference type="PANTHER" id="PTHR10067:SF9">
    <property type="entry name" value="PHOSPHATIDYLSERINE DECARBOXYLASE FAMILY PROTEIN (AFU_ORTHOLOGUE AFUA_7G01730)"/>
    <property type="match status" value="1"/>
</dbReference>
<evidence type="ECO:0000313" key="6">
    <source>
        <dbReference type="EMBL" id="QBF25660.1"/>
    </source>
</evidence>
<dbReference type="PANTHER" id="PTHR10067">
    <property type="entry name" value="PHOSPHATIDYLSERINE DECARBOXYLASE"/>
    <property type="match status" value="1"/>
</dbReference>
<organism evidence="6 7">
    <name type="scientific">Pseudomonas tructae</name>
    <dbReference type="NCBI Taxonomy" id="2518644"/>
    <lineage>
        <taxon>Bacteria</taxon>
        <taxon>Pseudomonadati</taxon>
        <taxon>Pseudomonadota</taxon>
        <taxon>Gammaproteobacteria</taxon>
        <taxon>Pseudomonadales</taxon>
        <taxon>Pseudomonadaceae</taxon>
        <taxon>Pseudomonas</taxon>
    </lineage>
</organism>
<dbReference type="OrthoDB" id="9802030at2"/>
<evidence type="ECO:0000256" key="1">
    <source>
        <dbReference type="ARBA" id="ARBA00022793"/>
    </source>
</evidence>
<dbReference type="GO" id="GO:0006646">
    <property type="term" value="P:phosphatidylethanolamine biosynthetic process"/>
    <property type="evidence" value="ECO:0007669"/>
    <property type="project" value="TreeGrafter"/>
</dbReference>
<dbReference type="Proteomes" id="UP000291130">
    <property type="component" value="Chromosome"/>
</dbReference>
<dbReference type="EMBL" id="CP035952">
    <property type="protein sequence ID" value="QBF25660.1"/>
    <property type="molecule type" value="Genomic_DNA"/>
</dbReference>
<gene>
    <name evidence="6" type="ORF">EXN22_08120</name>
</gene>
<proteinExistence type="predicted"/>
<reference evidence="6 7" key="1">
    <citation type="submission" date="2019-02" db="EMBL/GenBank/DDBJ databases">
        <title>Complete genome sequence of Pseudomonas sp. SNU WT1 isolated from rainbow trout.</title>
        <authorList>
            <person name="Oh W.T."/>
            <person name="Park S.C."/>
        </authorList>
    </citation>
    <scope>NUCLEOTIDE SEQUENCE [LARGE SCALE GENOMIC DNA]</scope>
    <source>
        <strain evidence="6 7">SNU WT1</strain>
    </source>
</reference>
<dbReference type="InterPro" id="IPR003817">
    <property type="entry name" value="PS_Dcarbxylase"/>
</dbReference>
<dbReference type="AlphaFoldDB" id="A0A411MG03"/>
<dbReference type="InterPro" id="IPR022237">
    <property type="entry name" value="PsiD-like"/>
</dbReference>
<dbReference type="RefSeq" id="WP_130263570.1">
    <property type="nucleotide sequence ID" value="NZ_CP035952.1"/>
</dbReference>
<dbReference type="KEGG" id="ptk:EXN22_08120"/>
<keyword evidence="3" id="KW-0456">Lyase</keyword>
<keyword evidence="2" id="KW-0865">Zymogen</keyword>
<evidence type="ECO:0000256" key="3">
    <source>
        <dbReference type="ARBA" id="ARBA00023239"/>
    </source>
</evidence>
<dbReference type="Pfam" id="PF02666">
    <property type="entry name" value="PS_Dcarbxylase"/>
    <property type="match status" value="1"/>
</dbReference>
<evidence type="ECO:0000313" key="7">
    <source>
        <dbReference type="Proteomes" id="UP000291130"/>
    </source>
</evidence>
<name>A0A411MG03_9PSED</name>
<keyword evidence="1" id="KW-0210">Decarboxylase</keyword>
<sequence length="413" mass="46013">MTDTVAVIPGYLPHVRRQVDDFLDDIKDEVALAGADRLHLSGPVRALEDLLKRDPIVRMYVQEMIQQVPAERQVVSTLPGLLNALQLISTRAPHYNPDPQRTNFFPVSTLFVYMMMTTAGQAVFRIESFNSCIRDILKSWCLYLDSPQSRNVLHTAEDGWLSPSSCERNNLQEYEIPDEHAPHWGFESFNAFFHRQIKPACRPIAEPDNNQVIVSPNDGTLYKVVMDAKPADRFWIKSQPYSLKDMLGGDLAYRLFEGGTVYQSFLDGRNYHRFKSPISGVVRKVETIEGLMFSNAESMGEDLTAGTYSQAYMACVNTRSLVFIESPDPRIGVVCLIAVGISEISSITVNAYPGQLIGKGDELGYFSYGGSSICLLFQPGVIHEFTIDTGNTGIEVGSRGLVLKAGQRIALVK</sequence>
<evidence type="ECO:0000256" key="4">
    <source>
        <dbReference type="ARBA" id="ARBA00023317"/>
    </source>
</evidence>
<keyword evidence="4" id="KW-0670">Pyruvate</keyword>